<feature type="non-terminal residue" evidence="1">
    <location>
        <position position="111"/>
    </location>
</feature>
<name>A0A0A9W2Q6_LYGHE</name>
<feature type="non-terminal residue" evidence="1">
    <location>
        <position position="1"/>
    </location>
</feature>
<reference evidence="1" key="1">
    <citation type="journal article" date="2014" name="PLoS ONE">
        <title>Transcriptome-Based Identification of ABC Transporters in the Western Tarnished Plant Bug Lygus hesperus.</title>
        <authorList>
            <person name="Hull J.J."/>
            <person name="Chaney K."/>
            <person name="Geib S.M."/>
            <person name="Fabrick J.A."/>
            <person name="Brent C.S."/>
            <person name="Walsh D."/>
            <person name="Lavine L.C."/>
        </authorList>
    </citation>
    <scope>NUCLEOTIDE SEQUENCE</scope>
</reference>
<proteinExistence type="predicted"/>
<sequence length="111" mass="12767">IDAYEEQNKNLSNLYHVFSQSIGDILGHAVMPRSFVNYSVKDQLASKLHQYLLCKGILDRSVVSKRRMSQSEVEDLSSGYGITVSDLNHFLNKWDGKIIESFRKFKADMKH</sequence>
<gene>
    <name evidence="1" type="ORF">CM83_16403</name>
</gene>
<reference evidence="1" key="2">
    <citation type="submission" date="2014-07" db="EMBL/GenBank/DDBJ databases">
        <authorList>
            <person name="Hull J."/>
        </authorList>
    </citation>
    <scope>NUCLEOTIDE SEQUENCE</scope>
</reference>
<protein>
    <submittedName>
        <fullName evidence="1">Uncharacterized protein</fullName>
    </submittedName>
</protein>
<dbReference type="AlphaFoldDB" id="A0A0A9W2Q6"/>
<accession>A0A0A9W2Q6</accession>
<evidence type="ECO:0000313" key="1">
    <source>
        <dbReference type="EMBL" id="JAG01701.1"/>
    </source>
</evidence>
<organism evidence="1">
    <name type="scientific">Lygus hesperus</name>
    <name type="common">Western plant bug</name>
    <dbReference type="NCBI Taxonomy" id="30085"/>
    <lineage>
        <taxon>Eukaryota</taxon>
        <taxon>Metazoa</taxon>
        <taxon>Ecdysozoa</taxon>
        <taxon>Arthropoda</taxon>
        <taxon>Hexapoda</taxon>
        <taxon>Insecta</taxon>
        <taxon>Pterygota</taxon>
        <taxon>Neoptera</taxon>
        <taxon>Paraneoptera</taxon>
        <taxon>Hemiptera</taxon>
        <taxon>Heteroptera</taxon>
        <taxon>Panheteroptera</taxon>
        <taxon>Cimicomorpha</taxon>
        <taxon>Miridae</taxon>
        <taxon>Mirini</taxon>
        <taxon>Lygus</taxon>
    </lineage>
</organism>
<dbReference type="EMBL" id="GBHO01041903">
    <property type="protein sequence ID" value="JAG01701.1"/>
    <property type="molecule type" value="Transcribed_RNA"/>
</dbReference>